<dbReference type="CDD" id="cd07182">
    <property type="entry name" value="RNase_HII_bacteria_HII_like"/>
    <property type="match status" value="1"/>
</dbReference>
<feature type="binding site" evidence="12">
    <location>
        <position position="35"/>
    </location>
    <ligand>
        <name>a divalent metal cation</name>
        <dbReference type="ChEBI" id="CHEBI:60240"/>
    </ligand>
</feature>
<comment type="catalytic activity">
    <reaction evidence="1 12 13">
        <text>Endonucleolytic cleavage to 5'-phosphomonoester.</text>
        <dbReference type="EC" id="3.1.26.4"/>
    </reaction>
</comment>
<dbReference type="InterPro" id="IPR036397">
    <property type="entry name" value="RNaseH_sf"/>
</dbReference>
<sequence length="236" mass="25300">MAVDLSWETAALTELAQCGSNGHEGRLPLIGGMDEVGRGALAGPVCVGVAVVDQRSLENPDFPQGFPVGLNDSKQLTARRRVALQDPIQAWVRDFAIGQASNTEIDELGIMPALRLAGWRALNELDARGHLPQRLLLDGNFDYLASPRQPDLFAGAGNLVSSPEVSVETLVKGDGKAAVIAAAAVLAKVYRDAFMRSLHDPGYGWTRNVGYGTPAHKAGLAELGASVWHRKTWKLR</sequence>
<dbReference type="PANTHER" id="PTHR10954:SF18">
    <property type="entry name" value="RIBONUCLEASE HII"/>
    <property type="match status" value="1"/>
</dbReference>
<dbReference type="EC" id="3.1.26.4" evidence="13"/>
<organism evidence="15 16">
    <name type="scientific">Mobiluncus curtisii ATCC 51333</name>
    <dbReference type="NCBI Taxonomy" id="887326"/>
    <lineage>
        <taxon>Bacteria</taxon>
        <taxon>Bacillati</taxon>
        <taxon>Actinomycetota</taxon>
        <taxon>Actinomycetes</taxon>
        <taxon>Actinomycetales</taxon>
        <taxon>Actinomycetaceae</taxon>
        <taxon>Mobiluncus</taxon>
    </lineage>
</organism>
<name>E6LY87_9ACTO</name>
<dbReference type="EMBL" id="AEPY01000005">
    <property type="protein sequence ID" value="EFU80301.1"/>
    <property type="molecule type" value="Genomic_DNA"/>
</dbReference>
<dbReference type="PROSITE" id="PS51975">
    <property type="entry name" value="RNASE_H_2"/>
    <property type="match status" value="1"/>
</dbReference>
<dbReference type="GO" id="GO:0005737">
    <property type="term" value="C:cytoplasm"/>
    <property type="evidence" value="ECO:0007669"/>
    <property type="project" value="UniProtKB-SubCell"/>
</dbReference>
<reference evidence="15 16" key="1">
    <citation type="submission" date="2010-12" db="EMBL/GenBank/DDBJ databases">
        <authorList>
            <person name="Muzny D."/>
            <person name="Qin X."/>
            <person name="Deng J."/>
            <person name="Jiang H."/>
            <person name="Liu Y."/>
            <person name="Qu J."/>
            <person name="Song X.-Z."/>
            <person name="Zhang L."/>
            <person name="Thornton R."/>
            <person name="Coyle M."/>
            <person name="Francisco L."/>
            <person name="Jackson L."/>
            <person name="Javaid M."/>
            <person name="Korchina V."/>
            <person name="Kovar C."/>
            <person name="Mata R."/>
            <person name="Mathew T."/>
            <person name="Ngo R."/>
            <person name="Nguyen L."/>
            <person name="Nguyen N."/>
            <person name="Okwuonu G."/>
            <person name="Ongeri F."/>
            <person name="Pham C."/>
            <person name="Simmons D."/>
            <person name="Wilczek-Boney K."/>
            <person name="Hale W."/>
            <person name="Jakkamsetti A."/>
            <person name="Pham P."/>
            <person name="Ruth R."/>
            <person name="San Lucas F."/>
            <person name="Warren J."/>
            <person name="Zhang J."/>
            <person name="Zhao Z."/>
            <person name="Zhou C."/>
            <person name="Zhu D."/>
            <person name="Lee S."/>
            <person name="Bess C."/>
            <person name="Blankenburg K."/>
            <person name="Forbes L."/>
            <person name="Fu Q."/>
            <person name="Gubbala S."/>
            <person name="Hirani K."/>
            <person name="Jayaseelan J.C."/>
            <person name="Lara F."/>
            <person name="Munidasa M."/>
            <person name="Palculict T."/>
            <person name="Patil S."/>
            <person name="Pu L.-L."/>
            <person name="Saada N."/>
            <person name="Tang L."/>
            <person name="Weissenberger G."/>
            <person name="Zhu Y."/>
            <person name="Hemphill L."/>
            <person name="Shang Y."/>
            <person name="Youmans B."/>
            <person name="Ayvaz T."/>
            <person name="Ross M."/>
            <person name="Santibanez J."/>
            <person name="Aqrawi P."/>
            <person name="Gross S."/>
            <person name="Joshi V."/>
            <person name="Fowler G."/>
            <person name="Nazareth L."/>
            <person name="Reid J."/>
            <person name="Worley K."/>
            <person name="Petrosino J."/>
            <person name="Highlander S."/>
            <person name="Gibbs R."/>
        </authorList>
    </citation>
    <scope>NUCLEOTIDE SEQUENCE [LARGE SCALE GENOMIC DNA]</scope>
    <source>
        <strain evidence="15 16">ATCC 51333</strain>
    </source>
</reference>
<accession>E6LY87</accession>
<dbReference type="Gene3D" id="3.30.420.10">
    <property type="entry name" value="Ribonuclease H-like superfamily/Ribonuclease H"/>
    <property type="match status" value="1"/>
</dbReference>
<comment type="cofactor">
    <cofactor evidence="12">
        <name>Mn(2+)</name>
        <dbReference type="ChEBI" id="CHEBI:29035"/>
    </cofactor>
    <cofactor evidence="12">
        <name>Mg(2+)</name>
        <dbReference type="ChEBI" id="CHEBI:18420"/>
    </cofactor>
    <text evidence="12">Manganese or magnesium. Binds 1 divalent metal ion per monomer in the absence of substrate. May bind a second metal ion after substrate binding.</text>
</comment>
<evidence type="ECO:0000256" key="9">
    <source>
        <dbReference type="ARBA" id="ARBA00022759"/>
    </source>
</evidence>
<dbReference type="InterPro" id="IPR012337">
    <property type="entry name" value="RNaseH-like_sf"/>
</dbReference>
<comment type="similarity">
    <text evidence="5 13">Belongs to the RNase HII family.</text>
</comment>
<dbReference type="GO" id="GO:0003723">
    <property type="term" value="F:RNA binding"/>
    <property type="evidence" value="ECO:0007669"/>
    <property type="project" value="UniProtKB-UniRule"/>
</dbReference>
<feature type="binding site" evidence="12">
    <location>
        <position position="34"/>
    </location>
    <ligand>
        <name>a divalent metal cation</name>
        <dbReference type="ChEBI" id="CHEBI:60240"/>
    </ligand>
</feature>
<dbReference type="Pfam" id="PF01351">
    <property type="entry name" value="RNase_HII"/>
    <property type="match status" value="1"/>
</dbReference>
<evidence type="ECO:0000256" key="6">
    <source>
        <dbReference type="ARBA" id="ARBA00022490"/>
    </source>
</evidence>
<dbReference type="Proteomes" id="UP000005573">
    <property type="component" value="Unassembled WGS sequence"/>
</dbReference>
<evidence type="ECO:0000256" key="5">
    <source>
        <dbReference type="ARBA" id="ARBA00007383"/>
    </source>
</evidence>
<dbReference type="InterPro" id="IPR001352">
    <property type="entry name" value="RNase_HII/HIII"/>
</dbReference>
<evidence type="ECO:0000256" key="12">
    <source>
        <dbReference type="PROSITE-ProRule" id="PRU01319"/>
    </source>
</evidence>
<keyword evidence="7 12" id="KW-0540">Nuclease</keyword>
<comment type="caution">
    <text evidence="15">The sequence shown here is derived from an EMBL/GenBank/DDBJ whole genome shotgun (WGS) entry which is preliminary data.</text>
</comment>
<comment type="cofactor">
    <cofactor evidence="2">
        <name>Mg(2+)</name>
        <dbReference type="ChEBI" id="CHEBI:18420"/>
    </cofactor>
</comment>
<evidence type="ECO:0000256" key="13">
    <source>
        <dbReference type="RuleBase" id="RU003515"/>
    </source>
</evidence>
<dbReference type="NCBIfam" id="NF000595">
    <property type="entry name" value="PRK00015.1-3"/>
    <property type="match status" value="1"/>
</dbReference>
<protein>
    <recommendedName>
        <fullName evidence="13">Ribonuclease</fullName>
        <ecNumber evidence="13">3.1.26.4</ecNumber>
    </recommendedName>
</protein>
<evidence type="ECO:0000256" key="4">
    <source>
        <dbReference type="ARBA" id="ARBA00004496"/>
    </source>
</evidence>
<evidence type="ECO:0000256" key="11">
    <source>
        <dbReference type="ARBA" id="ARBA00023211"/>
    </source>
</evidence>
<evidence type="ECO:0000313" key="16">
    <source>
        <dbReference type="Proteomes" id="UP000005573"/>
    </source>
</evidence>
<dbReference type="InterPro" id="IPR024567">
    <property type="entry name" value="RNase_HII/HIII_dom"/>
</dbReference>
<dbReference type="HOGENOM" id="CLU_036532_3_0_11"/>
<evidence type="ECO:0000256" key="1">
    <source>
        <dbReference type="ARBA" id="ARBA00000077"/>
    </source>
</evidence>
<dbReference type="InterPro" id="IPR022898">
    <property type="entry name" value="RNase_HII"/>
</dbReference>
<dbReference type="GO" id="GO:0006298">
    <property type="term" value="P:mismatch repair"/>
    <property type="evidence" value="ECO:0007669"/>
    <property type="project" value="TreeGrafter"/>
</dbReference>
<proteinExistence type="inferred from homology"/>
<dbReference type="GO" id="GO:0046872">
    <property type="term" value="F:metal ion binding"/>
    <property type="evidence" value="ECO:0007669"/>
    <property type="project" value="UniProtKB-KW"/>
</dbReference>
<keyword evidence="8 12" id="KW-0479">Metal-binding</keyword>
<evidence type="ECO:0000313" key="15">
    <source>
        <dbReference type="EMBL" id="EFU80301.1"/>
    </source>
</evidence>
<feature type="domain" description="RNase H type-2" evidence="14">
    <location>
        <begin position="28"/>
        <end position="236"/>
    </location>
</feature>
<dbReference type="GO" id="GO:0032299">
    <property type="term" value="C:ribonuclease H2 complex"/>
    <property type="evidence" value="ECO:0007669"/>
    <property type="project" value="TreeGrafter"/>
</dbReference>
<evidence type="ECO:0000256" key="2">
    <source>
        <dbReference type="ARBA" id="ARBA00001946"/>
    </source>
</evidence>
<keyword evidence="10 12" id="KW-0378">Hydrolase</keyword>
<keyword evidence="11" id="KW-0464">Manganese</keyword>
<dbReference type="GO" id="GO:0043137">
    <property type="term" value="P:DNA replication, removal of RNA primer"/>
    <property type="evidence" value="ECO:0007669"/>
    <property type="project" value="TreeGrafter"/>
</dbReference>
<comment type="function">
    <text evidence="3 13">Endonuclease that specifically degrades the RNA of RNA-DNA hybrids.</text>
</comment>
<comment type="subcellular location">
    <subcellularLocation>
        <location evidence="4">Cytoplasm</location>
    </subcellularLocation>
</comment>
<keyword evidence="6" id="KW-0963">Cytoplasm</keyword>
<evidence type="ECO:0000256" key="7">
    <source>
        <dbReference type="ARBA" id="ARBA00022722"/>
    </source>
</evidence>
<evidence type="ECO:0000259" key="14">
    <source>
        <dbReference type="PROSITE" id="PS51975"/>
    </source>
</evidence>
<evidence type="ECO:0000256" key="10">
    <source>
        <dbReference type="ARBA" id="ARBA00022801"/>
    </source>
</evidence>
<dbReference type="GO" id="GO:0004523">
    <property type="term" value="F:RNA-DNA hybrid ribonuclease activity"/>
    <property type="evidence" value="ECO:0007669"/>
    <property type="project" value="UniProtKB-UniRule"/>
</dbReference>
<gene>
    <name evidence="15" type="primary">rnhB</name>
    <name evidence="15" type="ORF">HMPREF0388_0824</name>
</gene>
<evidence type="ECO:0000256" key="8">
    <source>
        <dbReference type="ARBA" id="ARBA00022723"/>
    </source>
</evidence>
<dbReference type="PANTHER" id="PTHR10954">
    <property type="entry name" value="RIBONUCLEASE H2 SUBUNIT A"/>
    <property type="match status" value="1"/>
</dbReference>
<dbReference type="SUPFAM" id="SSF53098">
    <property type="entry name" value="Ribonuclease H-like"/>
    <property type="match status" value="1"/>
</dbReference>
<dbReference type="AlphaFoldDB" id="E6LY87"/>
<keyword evidence="9 12" id="KW-0255">Endonuclease</keyword>
<feature type="binding site" evidence="12">
    <location>
        <position position="138"/>
    </location>
    <ligand>
        <name>a divalent metal cation</name>
        <dbReference type="ChEBI" id="CHEBI:60240"/>
    </ligand>
</feature>
<evidence type="ECO:0000256" key="3">
    <source>
        <dbReference type="ARBA" id="ARBA00004065"/>
    </source>
</evidence>